<accession>A0A7X2ZXB1</accession>
<dbReference type="InterPro" id="IPR029044">
    <property type="entry name" value="Nucleotide-diphossugar_trans"/>
</dbReference>
<dbReference type="AlphaFoldDB" id="A0A7X2ZXB1"/>
<gene>
    <name evidence="1" type="ORF">D9O36_19765</name>
</gene>
<sequence length="298" mass="34779">MIAPICLFTYNRLKETQYTIKALQKNFLAEESDLLIFSDGFKNENAKEKVLAVRKYLKSVDGFKSVQIIESPVNKGLGESILDGVTDVVNRYGKAIVLEDDLSTTPNFLDYMNQALNFYENHPKIISICGYGLKIKQPEDYASDFYIYGRSSSWGWATWKNQWETIDWEIKDWKEFKLDKKAIRAFNYNGSDMFQMLKSVVEGGENTWAIRFGYSQFKQDKYSLTPFESFIENIGFGTEGTNTKHKFSRFKTKMNTGQTRVFKFDRNITVDKRIEQACYKYHSIPIRIYSRVRYILGV</sequence>
<dbReference type="Gene3D" id="3.90.550.10">
    <property type="entry name" value="Spore Coat Polysaccharide Biosynthesis Protein SpsA, Chain A"/>
    <property type="match status" value="1"/>
</dbReference>
<evidence type="ECO:0000313" key="2">
    <source>
        <dbReference type="Proteomes" id="UP000540519"/>
    </source>
</evidence>
<organism evidence="1 2">
    <name type="scientific">Zobellia amurskyensis</name>
    <dbReference type="NCBI Taxonomy" id="248905"/>
    <lineage>
        <taxon>Bacteria</taxon>
        <taxon>Pseudomonadati</taxon>
        <taxon>Bacteroidota</taxon>
        <taxon>Flavobacteriia</taxon>
        <taxon>Flavobacteriales</taxon>
        <taxon>Flavobacteriaceae</taxon>
        <taxon>Zobellia</taxon>
    </lineage>
</organism>
<dbReference type="RefSeq" id="WP_155601206.1">
    <property type="nucleotide sequence ID" value="NZ_RCNR01000066.1"/>
</dbReference>
<reference evidence="1 2" key="1">
    <citation type="journal article" date="2019" name="Mar. Drugs">
        <title>Comparative Genomics and CAZyme Genome Repertoires of Marine Zobellia amurskyensis KMM 3526(T) and Zobellia laminariae KMM 3676(T).</title>
        <authorList>
            <person name="Chernysheva N."/>
            <person name="Bystritskaya E."/>
            <person name="Stenkova A."/>
            <person name="Golovkin I."/>
            <person name="Nedashkovskaya O."/>
            <person name="Isaeva M."/>
        </authorList>
    </citation>
    <scope>NUCLEOTIDE SEQUENCE [LARGE SCALE GENOMIC DNA]</scope>
    <source>
        <strain evidence="1 2">KMM 3526</strain>
    </source>
</reference>
<dbReference type="OrthoDB" id="9785375at2"/>
<dbReference type="SUPFAM" id="SSF53448">
    <property type="entry name" value="Nucleotide-diphospho-sugar transferases"/>
    <property type="match status" value="1"/>
</dbReference>
<keyword evidence="2" id="KW-1185">Reference proteome</keyword>
<proteinExistence type="predicted"/>
<keyword evidence="1" id="KW-0808">Transferase</keyword>
<protein>
    <submittedName>
        <fullName evidence="1">Sugar transferase</fullName>
    </submittedName>
</protein>
<dbReference type="GO" id="GO:0016740">
    <property type="term" value="F:transferase activity"/>
    <property type="evidence" value="ECO:0007669"/>
    <property type="project" value="UniProtKB-KW"/>
</dbReference>
<evidence type="ECO:0000313" key="1">
    <source>
        <dbReference type="EMBL" id="MUH38096.1"/>
    </source>
</evidence>
<dbReference type="Proteomes" id="UP000540519">
    <property type="component" value="Unassembled WGS sequence"/>
</dbReference>
<dbReference type="EMBL" id="RCNR01000066">
    <property type="protein sequence ID" value="MUH38096.1"/>
    <property type="molecule type" value="Genomic_DNA"/>
</dbReference>
<comment type="caution">
    <text evidence="1">The sequence shown here is derived from an EMBL/GenBank/DDBJ whole genome shotgun (WGS) entry which is preliminary data.</text>
</comment>
<name>A0A7X2ZXB1_9FLAO</name>